<dbReference type="Proteomes" id="UP000044602">
    <property type="component" value="Unassembled WGS sequence"/>
</dbReference>
<feature type="compositionally biased region" description="Basic residues" evidence="1">
    <location>
        <begin position="83"/>
        <end position="94"/>
    </location>
</feature>
<sequence>EHHRRRHPVRGFRPVQRLQRQPRSPRRLVHHRPGQRLRRPLRLRHRRHCLPPRRHQRRGHRRRRRRWRDLPPVGHLARVPQGSRHRLPRLVRQR</sequence>
<keyword evidence="3" id="KW-1185">Reference proteome</keyword>
<gene>
    <name evidence="2" type="ORF">BN1708_019512</name>
</gene>
<feature type="compositionally biased region" description="Basic residues" evidence="1">
    <location>
        <begin position="1"/>
        <end position="10"/>
    </location>
</feature>
<dbReference type="EMBL" id="CVQH01023026">
    <property type="protein sequence ID" value="CRK34504.1"/>
    <property type="molecule type" value="Genomic_DNA"/>
</dbReference>
<name>A0A0G4MK05_VERLO</name>
<feature type="non-terminal residue" evidence="2">
    <location>
        <position position="1"/>
    </location>
</feature>
<feature type="compositionally biased region" description="Basic residues" evidence="1">
    <location>
        <begin position="23"/>
        <end position="43"/>
    </location>
</feature>
<proteinExistence type="predicted"/>
<protein>
    <submittedName>
        <fullName evidence="2">Uncharacterized protein</fullName>
    </submittedName>
</protein>
<reference evidence="2 3" key="1">
    <citation type="submission" date="2015-05" db="EMBL/GenBank/DDBJ databases">
        <authorList>
            <person name="Wang D.B."/>
            <person name="Wang M."/>
        </authorList>
    </citation>
    <scope>NUCLEOTIDE SEQUENCE [LARGE SCALE GENOMIC DNA]</scope>
    <source>
        <strain evidence="2">VL1</strain>
    </source>
</reference>
<feature type="region of interest" description="Disordered" evidence="1">
    <location>
        <begin position="74"/>
        <end position="94"/>
    </location>
</feature>
<dbReference type="AlphaFoldDB" id="A0A0G4MK05"/>
<evidence type="ECO:0000313" key="2">
    <source>
        <dbReference type="EMBL" id="CRK34504.1"/>
    </source>
</evidence>
<accession>A0A0G4MK05</accession>
<feature type="compositionally biased region" description="Basic residues" evidence="1">
    <location>
        <begin position="50"/>
        <end position="67"/>
    </location>
</feature>
<feature type="region of interest" description="Disordered" evidence="1">
    <location>
        <begin position="50"/>
        <end position="69"/>
    </location>
</feature>
<evidence type="ECO:0000313" key="3">
    <source>
        <dbReference type="Proteomes" id="UP000044602"/>
    </source>
</evidence>
<evidence type="ECO:0000256" key="1">
    <source>
        <dbReference type="SAM" id="MobiDB-lite"/>
    </source>
</evidence>
<organism evidence="2 3">
    <name type="scientific">Verticillium longisporum</name>
    <name type="common">Verticillium dahliae var. longisporum</name>
    <dbReference type="NCBI Taxonomy" id="100787"/>
    <lineage>
        <taxon>Eukaryota</taxon>
        <taxon>Fungi</taxon>
        <taxon>Dikarya</taxon>
        <taxon>Ascomycota</taxon>
        <taxon>Pezizomycotina</taxon>
        <taxon>Sordariomycetes</taxon>
        <taxon>Hypocreomycetidae</taxon>
        <taxon>Glomerellales</taxon>
        <taxon>Plectosphaerellaceae</taxon>
        <taxon>Verticillium</taxon>
    </lineage>
</organism>
<feature type="region of interest" description="Disordered" evidence="1">
    <location>
        <begin position="1"/>
        <end position="43"/>
    </location>
</feature>
<feature type="compositionally biased region" description="Low complexity" evidence="1">
    <location>
        <begin position="13"/>
        <end position="22"/>
    </location>
</feature>